<dbReference type="SUPFAM" id="SSF51215">
    <property type="entry name" value="Regulatory protein AraC"/>
    <property type="match status" value="1"/>
</dbReference>
<accession>A0A9X2XYD9</accession>
<dbReference type="GO" id="GO:0043565">
    <property type="term" value="F:sequence-specific DNA binding"/>
    <property type="evidence" value="ECO:0007669"/>
    <property type="project" value="InterPro"/>
</dbReference>
<dbReference type="AlphaFoldDB" id="A0A9X2XYD9"/>
<dbReference type="InterPro" id="IPR037923">
    <property type="entry name" value="HTH-like"/>
</dbReference>
<organism evidence="5 6">
    <name type="scientific">Paraflavisolibacter caeni</name>
    <dbReference type="NCBI Taxonomy" id="2982496"/>
    <lineage>
        <taxon>Bacteria</taxon>
        <taxon>Pseudomonadati</taxon>
        <taxon>Bacteroidota</taxon>
        <taxon>Chitinophagia</taxon>
        <taxon>Chitinophagales</taxon>
        <taxon>Chitinophagaceae</taxon>
        <taxon>Paraflavisolibacter</taxon>
    </lineage>
</organism>
<proteinExistence type="predicted"/>
<keyword evidence="3" id="KW-0804">Transcription</keyword>
<dbReference type="InterPro" id="IPR018060">
    <property type="entry name" value="HTH_AraC"/>
</dbReference>
<reference evidence="5" key="2">
    <citation type="submission" date="2023-04" db="EMBL/GenBank/DDBJ databases">
        <title>Paracnuella aquatica gen. nov., sp. nov., a member of the family Chitinophagaceae isolated from a hot spring.</title>
        <authorList>
            <person name="Wang C."/>
        </authorList>
    </citation>
    <scope>NUCLEOTIDE SEQUENCE</scope>
    <source>
        <strain evidence="5">LB-8</strain>
    </source>
</reference>
<dbReference type="InterPro" id="IPR014710">
    <property type="entry name" value="RmlC-like_jellyroll"/>
</dbReference>
<comment type="caution">
    <text evidence="5">The sequence shown here is derived from an EMBL/GenBank/DDBJ whole genome shotgun (WGS) entry which is preliminary data.</text>
</comment>
<evidence type="ECO:0000256" key="2">
    <source>
        <dbReference type="ARBA" id="ARBA00023125"/>
    </source>
</evidence>
<dbReference type="PANTHER" id="PTHR43280">
    <property type="entry name" value="ARAC-FAMILY TRANSCRIPTIONAL REGULATOR"/>
    <property type="match status" value="1"/>
</dbReference>
<dbReference type="InterPro" id="IPR003313">
    <property type="entry name" value="AraC-bd"/>
</dbReference>
<dbReference type="PROSITE" id="PS01124">
    <property type="entry name" value="HTH_ARAC_FAMILY_2"/>
    <property type="match status" value="1"/>
</dbReference>
<dbReference type="GO" id="GO:0003700">
    <property type="term" value="F:DNA-binding transcription factor activity"/>
    <property type="evidence" value="ECO:0007669"/>
    <property type="project" value="InterPro"/>
</dbReference>
<dbReference type="Gene3D" id="2.60.120.10">
    <property type="entry name" value="Jelly Rolls"/>
    <property type="match status" value="1"/>
</dbReference>
<dbReference type="Proteomes" id="UP001155483">
    <property type="component" value="Unassembled WGS sequence"/>
</dbReference>
<dbReference type="InterPro" id="IPR009057">
    <property type="entry name" value="Homeodomain-like_sf"/>
</dbReference>
<protein>
    <submittedName>
        <fullName evidence="5">AraC family transcriptional regulator</fullName>
    </submittedName>
</protein>
<evidence type="ECO:0000313" key="6">
    <source>
        <dbReference type="Proteomes" id="UP001155483"/>
    </source>
</evidence>
<feature type="domain" description="HTH araC/xylS-type" evidence="4">
    <location>
        <begin position="183"/>
        <end position="282"/>
    </location>
</feature>
<dbReference type="PANTHER" id="PTHR43280:SF28">
    <property type="entry name" value="HTH-TYPE TRANSCRIPTIONAL ACTIVATOR RHAS"/>
    <property type="match status" value="1"/>
</dbReference>
<dbReference type="Gene3D" id="1.10.10.60">
    <property type="entry name" value="Homeodomain-like"/>
    <property type="match status" value="2"/>
</dbReference>
<dbReference type="SUPFAM" id="SSF46689">
    <property type="entry name" value="Homeodomain-like"/>
    <property type="match status" value="2"/>
</dbReference>
<gene>
    <name evidence="5" type="ORF">OCK74_22230</name>
</gene>
<keyword evidence="6" id="KW-1185">Reference proteome</keyword>
<dbReference type="EMBL" id="JAOTIF010000024">
    <property type="protein sequence ID" value="MCU7551854.1"/>
    <property type="molecule type" value="Genomic_DNA"/>
</dbReference>
<reference evidence="5" key="1">
    <citation type="submission" date="2022-09" db="EMBL/GenBank/DDBJ databases">
        <authorList>
            <person name="Yuan C."/>
            <person name="Ke Z."/>
        </authorList>
    </citation>
    <scope>NUCLEOTIDE SEQUENCE</scope>
    <source>
        <strain evidence="5">LB-8</strain>
    </source>
</reference>
<keyword evidence="1" id="KW-0805">Transcription regulation</keyword>
<sequence>MQLDIKSTRNRRIIDFRKFGFNDLQVLGRYNYNRSESKLPSHVHKDMIEICYYDKGSQYFEVSGEKYLVKGGDIFINYPGEEHGSGEHPEEKGVLYWLIIKVNTNSSDNLALLCKYLIAMNIRHFKGGKKLKKILEDIFLILDKKEPQHLKKIRISLAIQSLILSLLDYMENNKNETDNLRLQRVLNYIDNHIPGHISIIQLANEIHLSESRFKNFFKEVTGFTPGDFIQRKKVEFAIEKIKNDPDISLSELAYELEFSSPQYFSTVFKKYTGKSPSFLLSK</sequence>
<dbReference type="Pfam" id="PF02311">
    <property type="entry name" value="AraC_binding"/>
    <property type="match status" value="1"/>
</dbReference>
<name>A0A9X2XYD9_9BACT</name>
<evidence type="ECO:0000313" key="5">
    <source>
        <dbReference type="EMBL" id="MCU7551854.1"/>
    </source>
</evidence>
<dbReference type="RefSeq" id="WP_279299292.1">
    <property type="nucleotide sequence ID" value="NZ_JAOTIF010000024.1"/>
</dbReference>
<evidence type="ECO:0000256" key="1">
    <source>
        <dbReference type="ARBA" id="ARBA00023015"/>
    </source>
</evidence>
<dbReference type="Pfam" id="PF12833">
    <property type="entry name" value="HTH_18"/>
    <property type="match status" value="1"/>
</dbReference>
<evidence type="ECO:0000256" key="3">
    <source>
        <dbReference type="ARBA" id="ARBA00023163"/>
    </source>
</evidence>
<dbReference type="SMART" id="SM00342">
    <property type="entry name" value="HTH_ARAC"/>
    <property type="match status" value="1"/>
</dbReference>
<keyword evidence="2" id="KW-0238">DNA-binding</keyword>
<evidence type="ECO:0000259" key="4">
    <source>
        <dbReference type="PROSITE" id="PS01124"/>
    </source>
</evidence>